<protein>
    <submittedName>
        <fullName evidence="1">Phage major capsid protein, P2 family</fullName>
    </submittedName>
</protein>
<comment type="caution">
    <text evidence="1">The sequence shown here is derived from an EMBL/GenBank/DDBJ whole genome shotgun (WGS) entry which is preliminary data.</text>
</comment>
<dbReference type="Pfam" id="PF05125">
    <property type="entry name" value="Phage_cap_P2"/>
    <property type="match status" value="1"/>
</dbReference>
<name>A0A5Q3RVQ1_9NEIS</name>
<accession>A0A5Q3RVQ1</accession>
<proteinExistence type="predicted"/>
<reference evidence="1" key="1">
    <citation type="journal article" name="Emerg. Infect. Dis.">
        <title>Two cases of a newly characterized neisseria species.</title>
        <authorList>
            <person name="Mustapha M."/>
            <person name="Lemos A.P.S."/>
            <person name="Harrison L.H."/>
            <person name="Vantyne D."/>
            <person name="Sacchi C.T."/>
        </authorList>
    </citation>
    <scope>NUCLEOTIDE SEQUENCE</scope>
    <source>
        <strain evidence="1">N.95.16</strain>
    </source>
</reference>
<dbReference type="RefSeq" id="WP_095501820.1">
    <property type="nucleotide sequence ID" value="NZ_CP046027.1"/>
</dbReference>
<organism evidence="1 2">
    <name type="scientific">Neisseria brasiliensis</name>
    <dbReference type="NCBI Taxonomy" id="2666100"/>
    <lineage>
        <taxon>Bacteria</taxon>
        <taxon>Pseudomonadati</taxon>
        <taxon>Pseudomonadota</taxon>
        <taxon>Betaproteobacteria</taxon>
        <taxon>Neisseriales</taxon>
        <taxon>Neisseriaceae</taxon>
        <taxon>Neisseria</taxon>
    </lineage>
</organism>
<dbReference type="NCBIfam" id="TIGR01551">
    <property type="entry name" value="major_capsid_P2"/>
    <property type="match status" value="1"/>
</dbReference>
<evidence type="ECO:0000313" key="2">
    <source>
        <dbReference type="Proteomes" id="UP000486297"/>
    </source>
</evidence>
<dbReference type="EMBL" id="WJXO01000001">
    <property type="protein sequence ID" value="MRN37190.1"/>
    <property type="molecule type" value="Genomic_DNA"/>
</dbReference>
<dbReference type="InterPro" id="IPR006441">
    <property type="entry name" value="Phage_P2_GpN"/>
</dbReference>
<dbReference type="AlphaFoldDB" id="A0A5Q3RVQ1"/>
<evidence type="ECO:0000313" key="1">
    <source>
        <dbReference type="EMBL" id="MRN37190.1"/>
    </source>
</evidence>
<keyword evidence="2" id="KW-1185">Reference proteome</keyword>
<gene>
    <name evidence="1" type="ORF">GJU80_01375</name>
</gene>
<sequence>MHAHIQKYIAAVAKANGVANPAENFSVSPSVSQKMREKVRESSAFLKQINIVQKKDIAGEIIGIGAGLNASRTKTDPKGETVARKPKAVHTKTGREYRCEKVNFDTMITYEDMDNWSAHDNYIELVNRQIVKSKALSLIAIGFNGIKSADNSNAEENPLLQDIKKGWLQQLREGKAENVLGSSAEAVTVGATGKYKNLDAIVVDACNELIDDEFAEMPDMVVLCHRTLLGDKYFAVTNAAEQTATEQVAAHAITASKRLGGLTAIAVPYFPKNTMLITPLSNLSIYFHKTGHRRELINEPRFDRVSDYQSENIDYVVEEFGAAALIENIKIAEE</sequence>
<dbReference type="Proteomes" id="UP000486297">
    <property type="component" value="Unassembled WGS sequence"/>
</dbReference>